<evidence type="ECO:0000313" key="2">
    <source>
        <dbReference type="Proteomes" id="UP000334340"/>
    </source>
</evidence>
<proteinExistence type="predicted"/>
<dbReference type="EMBL" id="CABIKM010000073">
    <property type="protein sequence ID" value="VUZ86602.1"/>
    <property type="molecule type" value="Genomic_DNA"/>
</dbReference>
<accession>A0A564ZPM5</accession>
<name>A0A564ZPM5_9BACT</name>
<gene>
    <name evidence="1" type="ORF">MELA_03007</name>
</gene>
<evidence type="ECO:0000313" key="1">
    <source>
        <dbReference type="EMBL" id="VUZ86602.1"/>
    </source>
</evidence>
<organism evidence="1 2">
    <name type="scientific">Candidatus Methylomirabilis lanthanidiphila</name>
    <dbReference type="NCBI Taxonomy" id="2211376"/>
    <lineage>
        <taxon>Bacteria</taxon>
        <taxon>Candidatus Methylomirabilota</taxon>
        <taxon>Candidatus Methylomirabilia</taxon>
        <taxon>Candidatus Methylomirabilales</taxon>
        <taxon>Candidatus Methylomirabilaceae</taxon>
        <taxon>Candidatus Methylomirabilis</taxon>
    </lineage>
</organism>
<protein>
    <submittedName>
        <fullName evidence="1">Uncharacterized protein</fullName>
    </submittedName>
</protein>
<dbReference type="AlphaFoldDB" id="A0A564ZPM5"/>
<keyword evidence="2" id="KW-1185">Reference proteome</keyword>
<reference evidence="1 2" key="1">
    <citation type="submission" date="2019-07" db="EMBL/GenBank/DDBJ databases">
        <authorList>
            <person name="Cremers G."/>
        </authorList>
    </citation>
    <scope>NUCLEOTIDE SEQUENCE [LARGE SCALE GENOMIC DNA]</scope>
</reference>
<sequence length="47" mass="5435">RVLKKSLYVIARSDFCDEAIYNLLFFMETGLPHFVRNDGKTSFSTTC</sequence>
<dbReference type="Proteomes" id="UP000334340">
    <property type="component" value="Unassembled WGS sequence"/>
</dbReference>
<feature type="non-terminal residue" evidence="1">
    <location>
        <position position="1"/>
    </location>
</feature>